<dbReference type="Pfam" id="PF00245">
    <property type="entry name" value="Alk_phosphatase"/>
    <property type="match status" value="1"/>
</dbReference>
<evidence type="ECO:0000256" key="1">
    <source>
        <dbReference type="ARBA" id="ARBA00022553"/>
    </source>
</evidence>
<evidence type="ECO:0000256" key="3">
    <source>
        <dbReference type="SAM" id="MobiDB-lite"/>
    </source>
</evidence>
<dbReference type="InterPro" id="IPR001952">
    <property type="entry name" value="Alkaline_phosphatase"/>
</dbReference>
<evidence type="ECO:0000313" key="4">
    <source>
        <dbReference type="EMBL" id="BCT91368.1"/>
    </source>
</evidence>
<dbReference type="CDD" id="cd16012">
    <property type="entry name" value="ALP"/>
    <property type="match status" value="1"/>
</dbReference>
<reference evidence="4 5" key="1">
    <citation type="submission" date="2021-03" db="EMBL/GenBank/DDBJ databases">
        <title>Complete Genome Sequences of Two Lysobacter Strains Isolated from Sea Water (Lysobacter caseinilyticus) and Soil (Lysobacter helvus) in South Korea.</title>
        <authorList>
            <person name="Watanabe Y."/>
            <person name="Arakawa K."/>
        </authorList>
    </citation>
    <scope>NUCLEOTIDE SEQUENCE [LARGE SCALE GENOMIC DNA]</scope>
    <source>
        <strain evidence="4 5">KVB24</strain>
    </source>
</reference>
<comment type="similarity">
    <text evidence="2">Belongs to the alkaline phosphatase family.</text>
</comment>
<dbReference type="PANTHER" id="PTHR11596">
    <property type="entry name" value="ALKALINE PHOSPHATASE"/>
    <property type="match status" value="1"/>
</dbReference>
<accession>A0ABM7Q2A0</accession>
<organism evidence="4 5">
    <name type="scientific">Noviluteimonas caseinilytica</name>
    <dbReference type="NCBI Taxonomy" id="2675101"/>
    <lineage>
        <taxon>Bacteria</taxon>
        <taxon>Pseudomonadati</taxon>
        <taxon>Pseudomonadota</taxon>
        <taxon>Gammaproteobacteria</taxon>
        <taxon>Lysobacterales</taxon>
        <taxon>Lysobacteraceae</taxon>
        <taxon>Noviluteimonas</taxon>
    </lineage>
</organism>
<protein>
    <submittedName>
        <fullName evidence="4">Alkaline phosphatase</fullName>
    </submittedName>
</protein>
<evidence type="ECO:0000256" key="2">
    <source>
        <dbReference type="RuleBase" id="RU003946"/>
    </source>
</evidence>
<dbReference type="EMBL" id="AP024545">
    <property type="protein sequence ID" value="BCT91368.1"/>
    <property type="molecule type" value="Genomic_DNA"/>
</dbReference>
<feature type="compositionally biased region" description="Low complexity" evidence="3">
    <location>
        <begin position="36"/>
        <end position="45"/>
    </location>
</feature>
<feature type="region of interest" description="Disordered" evidence="3">
    <location>
        <begin position="33"/>
        <end position="52"/>
    </location>
</feature>
<gene>
    <name evidence="4" type="primary">phoA</name>
    <name evidence="4" type="ORF">LYSCAS_03920</name>
</gene>
<keyword evidence="5" id="KW-1185">Reference proteome</keyword>
<dbReference type="PRINTS" id="PR00113">
    <property type="entry name" value="ALKPHPHTASE"/>
</dbReference>
<proteinExistence type="inferred from homology"/>
<dbReference type="PANTHER" id="PTHR11596:SF5">
    <property type="entry name" value="ALKALINE PHOSPHATASE"/>
    <property type="match status" value="1"/>
</dbReference>
<evidence type="ECO:0000313" key="5">
    <source>
        <dbReference type="Proteomes" id="UP000681317"/>
    </source>
</evidence>
<sequence>MPADPVMRPILIALCTTLAAACSTTPVARIERSGSAAPATPATTPHAIDVPAIQRPAGESAAWWYRAGAARAAANGAMSGHARNVIVFLGDGMSLPTVAAARVLAGQRAGQPGEETLLAFEEFPHTALSRTYNTDYQTPDSAGTMTAIATGAKTRLGVIGIGQGTKRGQCQDVAANTLLSFLELGESAGLSTGVVTTTRLTHATPASVYAHGPDRNWEDDSTLPAAAAAAGCRDLARQFIETRFGDGPEVALAGGRARFLPNTAADPEYPQQHGLRRDGRDLIAEWTRAHPDGRYVWSARQLADAADAPRLLGLFEPSHMHYDADRAKDAAGEPTLAELTAAALRVLQRNDKGFVLLVEGGRIDHAHHDGNARRALEDTVAFSEAVRTAAKMTSADDTLILVTADHAHTMYFAGYPQRGNPILGKVKGISGEDAGAGPWAVDKQGLPYTTLGYANGPGHVAPTPGHARPDLSDVDTEALDYLQEAQVPMGAETHGGDDVGVWARGPGSEAVRGSVEENVLYHFLVQATPALRARLCAAGTCNADGVPVELPKPEDFARP</sequence>
<dbReference type="Gene3D" id="3.40.720.10">
    <property type="entry name" value="Alkaline Phosphatase, subunit A"/>
    <property type="match status" value="1"/>
</dbReference>
<dbReference type="SUPFAM" id="SSF53649">
    <property type="entry name" value="Alkaline phosphatase-like"/>
    <property type="match status" value="1"/>
</dbReference>
<dbReference type="SMART" id="SM00098">
    <property type="entry name" value="alkPPc"/>
    <property type="match status" value="1"/>
</dbReference>
<name>A0ABM7Q2A0_9GAMM</name>
<dbReference type="Proteomes" id="UP000681317">
    <property type="component" value="Chromosome"/>
</dbReference>
<dbReference type="InterPro" id="IPR017850">
    <property type="entry name" value="Alkaline_phosphatase_core_sf"/>
</dbReference>
<keyword evidence="1" id="KW-0597">Phosphoprotein</keyword>